<dbReference type="Pfam" id="PF01408">
    <property type="entry name" value="GFO_IDH_MocA"/>
    <property type="match status" value="1"/>
</dbReference>
<dbReference type="Gene3D" id="3.40.50.720">
    <property type="entry name" value="NAD(P)-binding Rossmann-like Domain"/>
    <property type="match status" value="1"/>
</dbReference>
<comment type="catalytic activity">
    <reaction evidence="5">
        <text>D-xylose + NADP(+) = D-xylono-1,5-lactone + NADPH + H(+)</text>
        <dbReference type="Rhea" id="RHEA:22000"/>
        <dbReference type="ChEBI" id="CHEBI:15378"/>
        <dbReference type="ChEBI" id="CHEBI:15867"/>
        <dbReference type="ChEBI" id="CHEBI:53455"/>
        <dbReference type="ChEBI" id="CHEBI:57783"/>
        <dbReference type="ChEBI" id="CHEBI:58349"/>
        <dbReference type="EC" id="1.1.1.179"/>
    </reaction>
</comment>
<comment type="caution">
    <text evidence="7">The sequence shown here is derived from an EMBL/GenBank/DDBJ whole genome shotgun (WGS) entry which is preliminary data.</text>
</comment>
<dbReference type="OrthoDB" id="2129491at2759"/>
<dbReference type="Proteomes" id="UP000578531">
    <property type="component" value="Unassembled WGS sequence"/>
</dbReference>
<dbReference type="EC" id="1.1.1.179" evidence="3"/>
<feature type="domain" description="Gfo/Idh/MocA-like oxidoreductase N-terminal" evidence="6">
    <location>
        <begin position="2"/>
        <end position="61"/>
    </location>
</feature>
<evidence type="ECO:0000313" key="8">
    <source>
        <dbReference type="Proteomes" id="UP000578531"/>
    </source>
</evidence>
<gene>
    <name evidence="7" type="ORF">HO173_011115</name>
</gene>
<evidence type="ECO:0000259" key="6">
    <source>
        <dbReference type="Pfam" id="PF01408"/>
    </source>
</evidence>
<evidence type="ECO:0000256" key="1">
    <source>
        <dbReference type="ARBA" id="ARBA00010928"/>
    </source>
</evidence>
<dbReference type="PANTHER" id="PTHR22604">
    <property type="entry name" value="OXIDOREDUCTASES"/>
    <property type="match status" value="1"/>
</dbReference>
<reference evidence="7 8" key="1">
    <citation type="journal article" date="2020" name="Genomics">
        <title>Complete, high-quality genomes from long-read metagenomic sequencing of two wolf lichen thalli reveals enigmatic genome architecture.</title>
        <authorList>
            <person name="McKenzie S.K."/>
            <person name="Walston R.F."/>
            <person name="Allen J.L."/>
        </authorList>
    </citation>
    <scope>NUCLEOTIDE SEQUENCE [LARGE SCALE GENOMIC DNA]</scope>
    <source>
        <strain evidence="7">WasteWater2</strain>
    </source>
</reference>
<dbReference type="InterPro" id="IPR050984">
    <property type="entry name" value="Gfo/Idh/MocA_domain"/>
</dbReference>
<dbReference type="EMBL" id="JACCJC010000066">
    <property type="protein sequence ID" value="KAF6230578.1"/>
    <property type="molecule type" value="Genomic_DNA"/>
</dbReference>
<keyword evidence="2" id="KW-0560">Oxidoreductase</keyword>
<protein>
    <recommendedName>
        <fullName evidence="3">D-xylose 1-dehydrogenase (NADP(+), D-xylono-1,5-lactone-forming)</fullName>
        <ecNumber evidence="3">1.1.1.179</ecNumber>
    </recommendedName>
    <alternativeName>
        <fullName evidence="4">D-xylose-NADP dehydrogenase</fullName>
    </alternativeName>
</protein>
<proteinExistence type="inferred from homology"/>
<dbReference type="GO" id="GO:0000166">
    <property type="term" value="F:nucleotide binding"/>
    <property type="evidence" value="ECO:0007669"/>
    <property type="project" value="InterPro"/>
</dbReference>
<keyword evidence="8" id="KW-1185">Reference proteome</keyword>
<dbReference type="GO" id="GO:0047837">
    <property type="term" value="F:D-xylose 1-dehydrogenase (NADP+) activity"/>
    <property type="evidence" value="ECO:0007669"/>
    <property type="project" value="UniProtKB-EC"/>
</dbReference>
<evidence type="ECO:0000313" key="7">
    <source>
        <dbReference type="EMBL" id="KAF6230578.1"/>
    </source>
</evidence>
<dbReference type="AlphaFoldDB" id="A0A8H6L043"/>
<evidence type="ECO:0000256" key="5">
    <source>
        <dbReference type="ARBA" id="ARBA00049233"/>
    </source>
</evidence>
<dbReference type="RefSeq" id="XP_037160046.1">
    <property type="nucleotide sequence ID" value="XM_037312997.1"/>
</dbReference>
<dbReference type="InterPro" id="IPR000683">
    <property type="entry name" value="Gfo/Idh/MocA-like_OxRdtase_N"/>
</dbReference>
<organism evidence="7 8">
    <name type="scientific">Letharia columbiana</name>
    <dbReference type="NCBI Taxonomy" id="112416"/>
    <lineage>
        <taxon>Eukaryota</taxon>
        <taxon>Fungi</taxon>
        <taxon>Dikarya</taxon>
        <taxon>Ascomycota</taxon>
        <taxon>Pezizomycotina</taxon>
        <taxon>Lecanoromycetes</taxon>
        <taxon>OSLEUM clade</taxon>
        <taxon>Lecanoromycetidae</taxon>
        <taxon>Lecanorales</taxon>
        <taxon>Lecanorineae</taxon>
        <taxon>Parmeliaceae</taxon>
        <taxon>Letharia</taxon>
    </lineage>
</organism>
<dbReference type="SUPFAM" id="SSF51735">
    <property type="entry name" value="NAD(P)-binding Rossmann-fold domains"/>
    <property type="match status" value="1"/>
</dbReference>
<dbReference type="InterPro" id="IPR036291">
    <property type="entry name" value="NAD(P)-bd_dom_sf"/>
</dbReference>
<accession>A0A8H6L043</accession>
<evidence type="ECO:0000256" key="3">
    <source>
        <dbReference type="ARBA" id="ARBA00038984"/>
    </source>
</evidence>
<dbReference type="PANTHER" id="PTHR22604:SF105">
    <property type="entry name" value="TRANS-1,2-DIHYDROBENZENE-1,2-DIOL DEHYDROGENASE"/>
    <property type="match status" value="1"/>
</dbReference>
<dbReference type="GeneID" id="59292759"/>
<evidence type="ECO:0000256" key="4">
    <source>
        <dbReference type="ARBA" id="ARBA00042988"/>
    </source>
</evidence>
<evidence type="ECO:0000256" key="2">
    <source>
        <dbReference type="ARBA" id="ARBA00023002"/>
    </source>
</evidence>
<comment type="similarity">
    <text evidence="1">Belongs to the Gfo/Idh/MocA family.</text>
</comment>
<sequence>MLAKVRFDIVYVSTPRPLHYLYIRTSLHNKRNVFLEKSVTVKREQYQKLVALAEEQDVVLLEAMWTRYLLGTKNFHEIISLKIGHVKRGFSDFPFPIAAPELPVSFCFLDKRVKDSACSQHLALGMQADVPMRVWLAQTLGLLSSTLELRRTCDGFVRGI</sequence>
<name>A0A8H6L043_9LECA</name>